<accession>A0ABT5ZPQ2</accession>
<dbReference type="Gene3D" id="2.40.50.140">
    <property type="entry name" value="Nucleic acid-binding proteins"/>
    <property type="match status" value="1"/>
</dbReference>
<evidence type="ECO:0000313" key="1">
    <source>
        <dbReference type="EMBL" id="MDF3291549.1"/>
    </source>
</evidence>
<gene>
    <name evidence="1" type="ORF">P3G67_20410</name>
</gene>
<sequence>MADRVSGEVRWYNQARGIGCIDGDGGREVRVDRKVIEDGAFVVEGLRVTHVPMEDENGWHAEHLTFVKHSPGAAHRGLLARAATSGG</sequence>
<evidence type="ECO:0000313" key="2">
    <source>
        <dbReference type="Proteomes" id="UP001216579"/>
    </source>
</evidence>
<name>A0ABT5ZPQ2_9ACTN</name>
<comment type="caution">
    <text evidence="1">The sequence shown here is derived from an EMBL/GenBank/DDBJ whole genome shotgun (WGS) entry which is preliminary data.</text>
</comment>
<keyword evidence="2" id="KW-1185">Reference proteome</keyword>
<evidence type="ECO:0008006" key="3">
    <source>
        <dbReference type="Google" id="ProtNLM"/>
    </source>
</evidence>
<protein>
    <recommendedName>
        <fullName evidence="3">Cold shock domain-containing protein</fullName>
    </recommendedName>
</protein>
<reference evidence="1 2" key="1">
    <citation type="submission" date="2023-03" db="EMBL/GenBank/DDBJ databases">
        <title>Draft genome sequence of Streptomyces sp. RB6PN23 isolated from peat swamp forest in Thailand.</title>
        <authorList>
            <person name="Klaysubun C."/>
            <person name="Duangmal K."/>
        </authorList>
    </citation>
    <scope>NUCLEOTIDE SEQUENCE [LARGE SCALE GENOMIC DNA]</scope>
    <source>
        <strain evidence="1 2">RB6PN23</strain>
    </source>
</reference>
<dbReference type="RefSeq" id="WP_276094730.1">
    <property type="nucleotide sequence ID" value="NZ_JARJBC010000013.1"/>
</dbReference>
<proteinExistence type="predicted"/>
<dbReference type="InterPro" id="IPR012340">
    <property type="entry name" value="NA-bd_OB-fold"/>
</dbReference>
<dbReference type="SUPFAM" id="SSF50249">
    <property type="entry name" value="Nucleic acid-binding proteins"/>
    <property type="match status" value="1"/>
</dbReference>
<dbReference type="Proteomes" id="UP001216579">
    <property type="component" value="Unassembled WGS sequence"/>
</dbReference>
<organism evidence="1 2">
    <name type="scientific">Streptomyces silvisoli</name>
    <dbReference type="NCBI Taxonomy" id="3034235"/>
    <lineage>
        <taxon>Bacteria</taxon>
        <taxon>Bacillati</taxon>
        <taxon>Actinomycetota</taxon>
        <taxon>Actinomycetes</taxon>
        <taxon>Kitasatosporales</taxon>
        <taxon>Streptomycetaceae</taxon>
        <taxon>Streptomyces</taxon>
    </lineage>
</organism>
<dbReference type="EMBL" id="JARJBC010000013">
    <property type="protein sequence ID" value="MDF3291549.1"/>
    <property type="molecule type" value="Genomic_DNA"/>
</dbReference>